<dbReference type="InterPro" id="IPR013881">
    <property type="entry name" value="Pre-mRNA_splic_Prp3_dom"/>
</dbReference>
<sequence>MSSLKKSSLPSDESRNSKRRRRHDEDDEHEAMKKSSRYESKHSKKHRRHDECDEREARKSNSTRHESSSKRRHDDVEHEAAKKTTPKRRKNDDQNDHEAKKPTTRRKYQDDVIKDEVKELEPTPQPVKTSADVQKIIADAQNLLKQRIIQMSSLPPVILPQLPRKNVIGMTTQQIPLSVISSRPTPLILNEEGKTVDVSGKEIQLSKREPTLKANIRAKFKEHYKLNDNNNVRVKKEEDVSIEKKSYYDPRVEEKEVERPKRVFKFHEKGKFEQIAQRHRTKLQLEKLQQEISEAAKKTGISSTTKLALIAPKTTFLDDEIPTDAEWWDNVILGYTGNLDVIDDKNLTDAEKFPGLTNLIEHPREMRPPSEPTKPIRQPVFLTSKEKKKMRRMNRRETLKEKQEKIRLGLEPPPAPKLKIANMMRVLGQDAVMDPTKIEARVRAQIAKRKEVHEATNASRKLTDEEKREKKIKKIKEDVSLGVFVAVYRVNDLRNPSKKFKVETNCNQLHMSGFVLLYSDCNVVVVEGGPKQQKKFKRLMMSRIKWGEDNIGEGVVNKCVLVWEGSVKYRCFGNMKFKVCPTENQARAYFKKHGVEHYWDLAYSGAILELAD</sequence>
<reference evidence="8" key="2">
    <citation type="submission" date="2015-02" db="UniProtKB">
        <authorList>
            <consortium name="EnsemblMetazoa"/>
        </authorList>
    </citation>
    <scope>IDENTIFICATION</scope>
</reference>
<feature type="compositionally biased region" description="Basic and acidic residues" evidence="5">
    <location>
        <begin position="90"/>
        <end position="111"/>
    </location>
</feature>
<accession>T1IKN5</accession>
<evidence type="ECO:0000313" key="8">
    <source>
        <dbReference type="EnsemblMetazoa" id="SMAR001487-PA"/>
    </source>
</evidence>
<dbReference type="GO" id="GO:0000398">
    <property type="term" value="P:mRNA splicing, via spliceosome"/>
    <property type="evidence" value="ECO:0007669"/>
    <property type="project" value="InterPro"/>
</dbReference>
<evidence type="ECO:0000256" key="5">
    <source>
        <dbReference type="SAM" id="MobiDB-lite"/>
    </source>
</evidence>
<dbReference type="InterPro" id="IPR010541">
    <property type="entry name" value="Prp3_C"/>
</dbReference>
<keyword evidence="2" id="KW-0507">mRNA processing</keyword>
<evidence type="ECO:0000256" key="1">
    <source>
        <dbReference type="ARBA" id="ARBA00004123"/>
    </source>
</evidence>
<proteinExistence type="predicted"/>
<dbReference type="Pfam" id="PF08572">
    <property type="entry name" value="PRP3"/>
    <property type="match status" value="1"/>
</dbReference>
<evidence type="ECO:0000313" key="9">
    <source>
        <dbReference type="Proteomes" id="UP000014500"/>
    </source>
</evidence>
<feature type="compositionally biased region" description="Basic and acidic residues" evidence="5">
    <location>
        <begin position="30"/>
        <end position="41"/>
    </location>
</feature>
<feature type="region of interest" description="Disordered" evidence="5">
    <location>
        <begin position="1"/>
        <end position="111"/>
    </location>
</feature>
<dbReference type="EnsemblMetazoa" id="SMAR001487-RA">
    <property type="protein sequence ID" value="SMAR001487-PA"/>
    <property type="gene ID" value="SMAR001487"/>
</dbReference>
<dbReference type="InterPro" id="IPR027104">
    <property type="entry name" value="Prp3"/>
</dbReference>
<dbReference type="CDD" id="cd24162">
    <property type="entry name" value="Prp3_C"/>
    <property type="match status" value="1"/>
</dbReference>
<organism evidence="8 9">
    <name type="scientific">Strigamia maritima</name>
    <name type="common">European centipede</name>
    <name type="synonym">Geophilus maritimus</name>
    <dbReference type="NCBI Taxonomy" id="126957"/>
    <lineage>
        <taxon>Eukaryota</taxon>
        <taxon>Metazoa</taxon>
        <taxon>Ecdysozoa</taxon>
        <taxon>Arthropoda</taxon>
        <taxon>Myriapoda</taxon>
        <taxon>Chilopoda</taxon>
        <taxon>Pleurostigmophora</taxon>
        <taxon>Geophilomorpha</taxon>
        <taxon>Linotaeniidae</taxon>
        <taxon>Strigamia</taxon>
    </lineage>
</organism>
<evidence type="ECO:0000256" key="4">
    <source>
        <dbReference type="ARBA" id="ARBA00023242"/>
    </source>
</evidence>
<protein>
    <submittedName>
        <fullName evidence="8">Uncharacterized protein</fullName>
    </submittedName>
</protein>
<keyword evidence="3" id="KW-0508">mRNA splicing</keyword>
<name>T1IKN5_STRMM</name>
<comment type="subcellular location">
    <subcellularLocation>
        <location evidence="1">Nucleus</location>
    </subcellularLocation>
</comment>
<dbReference type="GO" id="GO:0046540">
    <property type="term" value="C:U4/U6 x U5 tri-snRNP complex"/>
    <property type="evidence" value="ECO:0007669"/>
    <property type="project" value="InterPro"/>
</dbReference>
<evidence type="ECO:0000256" key="2">
    <source>
        <dbReference type="ARBA" id="ARBA00022664"/>
    </source>
</evidence>
<feature type="domain" description="Small nuclear ribonucleoprotein Prp3 C-terminal" evidence="6">
    <location>
        <begin position="486"/>
        <end position="602"/>
    </location>
</feature>
<dbReference type="OMA" id="NPQHRFK"/>
<evidence type="ECO:0000259" key="7">
    <source>
        <dbReference type="Pfam" id="PF08572"/>
    </source>
</evidence>
<dbReference type="AlphaFoldDB" id="T1IKN5"/>
<keyword evidence="9" id="KW-1185">Reference proteome</keyword>
<dbReference type="HOGENOM" id="CLU_015750_3_0_1"/>
<dbReference type="PhylomeDB" id="T1IKN5"/>
<dbReference type="STRING" id="126957.T1IKN5"/>
<evidence type="ECO:0000259" key="6">
    <source>
        <dbReference type="Pfam" id="PF06544"/>
    </source>
</evidence>
<feature type="domain" description="Pre-mRNA-splicing factor 3" evidence="7">
    <location>
        <begin position="246"/>
        <end position="463"/>
    </location>
</feature>
<dbReference type="EMBL" id="JH430577">
    <property type="status" value="NOT_ANNOTATED_CDS"/>
    <property type="molecule type" value="Genomic_DNA"/>
</dbReference>
<reference evidence="9" key="1">
    <citation type="submission" date="2011-05" db="EMBL/GenBank/DDBJ databases">
        <authorList>
            <person name="Richards S.R."/>
            <person name="Qu J."/>
            <person name="Jiang H."/>
            <person name="Jhangiani S.N."/>
            <person name="Agravi P."/>
            <person name="Goodspeed R."/>
            <person name="Gross S."/>
            <person name="Mandapat C."/>
            <person name="Jackson L."/>
            <person name="Mathew T."/>
            <person name="Pu L."/>
            <person name="Thornton R."/>
            <person name="Saada N."/>
            <person name="Wilczek-Boney K.B."/>
            <person name="Lee S."/>
            <person name="Kovar C."/>
            <person name="Wu Y."/>
            <person name="Scherer S.E."/>
            <person name="Worley K.C."/>
            <person name="Muzny D.M."/>
            <person name="Gibbs R."/>
        </authorList>
    </citation>
    <scope>NUCLEOTIDE SEQUENCE</scope>
    <source>
        <strain evidence="9">Brora</strain>
    </source>
</reference>
<dbReference type="Pfam" id="PF06544">
    <property type="entry name" value="Prp3_C"/>
    <property type="match status" value="1"/>
</dbReference>
<feature type="compositionally biased region" description="Polar residues" evidence="5">
    <location>
        <begin position="1"/>
        <end position="11"/>
    </location>
</feature>
<dbReference type="eggNOG" id="KOG2769">
    <property type="taxonomic scope" value="Eukaryota"/>
</dbReference>
<dbReference type="PANTHER" id="PTHR14212:SF0">
    <property type="entry name" value="U4_U6 SMALL NUCLEAR RIBONUCLEOPROTEIN PRP3"/>
    <property type="match status" value="1"/>
</dbReference>
<dbReference type="Proteomes" id="UP000014500">
    <property type="component" value="Unassembled WGS sequence"/>
</dbReference>
<dbReference type="PANTHER" id="PTHR14212">
    <property type="entry name" value="U4/U6-ASSOCIATED RNA SPLICING FACTOR-RELATED"/>
    <property type="match status" value="1"/>
</dbReference>
<keyword evidence="4" id="KW-0539">Nucleus</keyword>
<feature type="compositionally biased region" description="Basic and acidic residues" evidence="5">
    <location>
        <begin position="49"/>
        <end position="82"/>
    </location>
</feature>
<evidence type="ECO:0000256" key="3">
    <source>
        <dbReference type="ARBA" id="ARBA00023187"/>
    </source>
</evidence>